<organism evidence="11 12">
    <name type="scientific">Lentinus brumalis</name>
    <dbReference type="NCBI Taxonomy" id="2498619"/>
    <lineage>
        <taxon>Eukaryota</taxon>
        <taxon>Fungi</taxon>
        <taxon>Dikarya</taxon>
        <taxon>Basidiomycota</taxon>
        <taxon>Agaricomycotina</taxon>
        <taxon>Agaricomycetes</taxon>
        <taxon>Polyporales</taxon>
        <taxon>Polyporaceae</taxon>
        <taxon>Lentinus</taxon>
    </lineage>
</organism>
<keyword evidence="5 7" id="KW-0234">DNA repair</keyword>
<dbReference type="Proteomes" id="UP000256964">
    <property type="component" value="Unassembled WGS sequence"/>
</dbReference>
<keyword evidence="3 7" id="KW-0227">DNA damage</keyword>
<keyword evidence="6 7" id="KW-0539">Nucleus</keyword>
<feature type="domain" description="Nse4/EID protein Nse3/MAGE-binding" evidence="10">
    <location>
        <begin position="69"/>
        <end position="119"/>
    </location>
</feature>
<evidence type="ECO:0000256" key="7">
    <source>
        <dbReference type="RuleBase" id="RU365071"/>
    </source>
</evidence>
<evidence type="ECO:0000256" key="6">
    <source>
        <dbReference type="ARBA" id="ARBA00023242"/>
    </source>
</evidence>
<comment type="subunit">
    <text evidence="7">Component of the SMC5-SMC6 complex.</text>
</comment>
<dbReference type="GO" id="GO:0030915">
    <property type="term" value="C:Smc5-Smc6 complex"/>
    <property type="evidence" value="ECO:0007669"/>
    <property type="project" value="UniProtKB-UniRule"/>
</dbReference>
<comment type="similarity">
    <text evidence="2 7">Belongs to the NSE4 family.</text>
</comment>
<evidence type="ECO:0000256" key="2">
    <source>
        <dbReference type="ARBA" id="ARBA00008997"/>
    </source>
</evidence>
<dbReference type="AlphaFoldDB" id="A0A371CZK1"/>
<reference evidence="11 12" key="1">
    <citation type="journal article" date="2018" name="Biotechnol. Biofuels">
        <title>Integrative visual omics of the white-rot fungus Polyporus brumalis exposes the biotechnological potential of its oxidative enzymes for delignifying raw plant biomass.</title>
        <authorList>
            <person name="Miyauchi S."/>
            <person name="Rancon A."/>
            <person name="Drula E."/>
            <person name="Hage H."/>
            <person name="Chaduli D."/>
            <person name="Favel A."/>
            <person name="Grisel S."/>
            <person name="Henrissat B."/>
            <person name="Herpoel-Gimbert I."/>
            <person name="Ruiz-Duenas F.J."/>
            <person name="Chevret D."/>
            <person name="Hainaut M."/>
            <person name="Lin J."/>
            <person name="Wang M."/>
            <person name="Pangilinan J."/>
            <person name="Lipzen A."/>
            <person name="Lesage-Meessen L."/>
            <person name="Navarro D."/>
            <person name="Riley R."/>
            <person name="Grigoriev I.V."/>
            <person name="Zhou S."/>
            <person name="Raouche S."/>
            <person name="Rosso M.N."/>
        </authorList>
    </citation>
    <scope>NUCLEOTIDE SEQUENCE [LARGE SCALE GENOMIC DNA]</scope>
    <source>
        <strain evidence="11 12">BRFM 1820</strain>
    </source>
</reference>
<evidence type="ECO:0000256" key="5">
    <source>
        <dbReference type="ARBA" id="ARBA00023204"/>
    </source>
</evidence>
<name>A0A371CZK1_9APHY</name>
<comment type="function">
    <text evidence="7">Component of the SMC5-SMC6 complex, that promotes sister chromatid alignment after DNA damage and facilitates double-stranded DNA breaks (DSBs) repair via homologous recombination between sister chromatids.</text>
</comment>
<dbReference type="GO" id="GO:0006310">
    <property type="term" value="P:DNA recombination"/>
    <property type="evidence" value="ECO:0007669"/>
    <property type="project" value="UniProtKB-UniRule"/>
</dbReference>
<dbReference type="EMBL" id="KZ857434">
    <property type="protein sequence ID" value="RDX45716.1"/>
    <property type="molecule type" value="Genomic_DNA"/>
</dbReference>
<keyword evidence="4 7" id="KW-0233">DNA recombination</keyword>
<dbReference type="InterPro" id="IPR029225">
    <property type="entry name" value="Nse4_Nse3-bd"/>
</dbReference>
<dbReference type="PANTHER" id="PTHR16140">
    <property type="entry name" value="NON-STRUCTURAL MAINTENANCE OF CHROMOSOMES ELEMENT 4"/>
    <property type="match status" value="1"/>
</dbReference>
<dbReference type="OrthoDB" id="361242at2759"/>
<feature type="region of interest" description="Disordered" evidence="8">
    <location>
        <begin position="1"/>
        <end position="22"/>
    </location>
</feature>
<evidence type="ECO:0000313" key="12">
    <source>
        <dbReference type="Proteomes" id="UP000256964"/>
    </source>
</evidence>
<evidence type="ECO:0000256" key="4">
    <source>
        <dbReference type="ARBA" id="ARBA00023172"/>
    </source>
</evidence>
<evidence type="ECO:0000313" key="11">
    <source>
        <dbReference type="EMBL" id="RDX45716.1"/>
    </source>
</evidence>
<evidence type="ECO:0000256" key="3">
    <source>
        <dbReference type="ARBA" id="ARBA00022763"/>
    </source>
</evidence>
<dbReference type="GO" id="GO:0005634">
    <property type="term" value="C:nucleus"/>
    <property type="evidence" value="ECO:0007669"/>
    <property type="project" value="UniProtKB-SubCell"/>
</dbReference>
<keyword evidence="12" id="KW-1185">Reference proteome</keyword>
<dbReference type="STRING" id="139420.A0A371CZK1"/>
<dbReference type="PANTHER" id="PTHR16140:SF0">
    <property type="entry name" value="NON-STRUCTURAL MAINTENANCE OF CHROMOSOMES ELEMENT 4"/>
    <property type="match status" value="1"/>
</dbReference>
<feature type="region of interest" description="Disordered" evidence="8">
    <location>
        <begin position="177"/>
        <end position="196"/>
    </location>
</feature>
<dbReference type="Pfam" id="PF08743">
    <property type="entry name" value="Nse4_C"/>
    <property type="match status" value="1"/>
</dbReference>
<proteinExistence type="inferred from homology"/>
<comment type="subcellular location">
    <subcellularLocation>
        <location evidence="1 7">Nucleus</location>
    </subcellularLocation>
</comment>
<evidence type="ECO:0000256" key="8">
    <source>
        <dbReference type="SAM" id="MobiDB-lite"/>
    </source>
</evidence>
<dbReference type="InterPro" id="IPR014854">
    <property type="entry name" value="Nse4_C"/>
</dbReference>
<feature type="domain" description="Non-structural maintenance of chromosome element 4 C-terminal" evidence="9">
    <location>
        <begin position="220"/>
        <end position="307"/>
    </location>
</feature>
<dbReference type="InterPro" id="IPR027786">
    <property type="entry name" value="Nse4/EID"/>
</dbReference>
<evidence type="ECO:0000259" key="9">
    <source>
        <dbReference type="Pfam" id="PF08743"/>
    </source>
</evidence>
<feature type="compositionally biased region" description="Acidic residues" evidence="8">
    <location>
        <begin position="1"/>
        <end position="18"/>
    </location>
</feature>
<evidence type="ECO:0000259" key="10">
    <source>
        <dbReference type="Pfam" id="PF15412"/>
    </source>
</evidence>
<dbReference type="Pfam" id="PF15412">
    <property type="entry name" value="Nse4-Nse3_bdg"/>
    <property type="match status" value="1"/>
</dbReference>
<protein>
    <recommendedName>
        <fullName evidence="7">Non-structural maintenance of chromosomes element 4</fullName>
    </recommendedName>
</protein>
<sequence length="323" mass="36645">MPADDVEVEMTYDPDQDQEATRDLRKQYYETTKQLEENKDISTEDVAAALKKANKLFKNVRAIKEATHDSALLVHISNFGATRARAMKSGSGAFDVDDFVARLITYMGGRKPLAPIGDIDEEVVASEHDAAGAPLDWERIARRALANSKRVPIMDFMLGPLSIEQRKRNIGKRARLEKNKEDMKKPQEIREEDITRSENETTKNVAALERILAGMKGEAVNIFRLIINPHDFPQSVENLFYLSFLIRDGLCAFRIDEESGEPTIMLCQQPTQEEYAGGLVKNQMVMEFDMDTWKRAIEVFGITEPMIPQRAKAKTRIGSKWYG</sequence>
<dbReference type="GO" id="GO:0006281">
    <property type="term" value="P:DNA repair"/>
    <property type="evidence" value="ECO:0007669"/>
    <property type="project" value="UniProtKB-UniRule"/>
</dbReference>
<accession>A0A371CZK1</accession>
<evidence type="ECO:0000256" key="1">
    <source>
        <dbReference type="ARBA" id="ARBA00004123"/>
    </source>
</evidence>
<gene>
    <name evidence="11" type="ORF">OH76DRAFT_1486036</name>
</gene>